<dbReference type="EMBL" id="GG704915">
    <property type="protein sequence ID" value="EAS28158.3"/>
    <property type="molecule type" value="Genomic_DNA"/>
</dbReference>
<accession>J3K266</accession>
<evidence type="ECO:0000256" key="1">
    <source>
        <dbReference type="SAM" id="MobiDB-lite"/>
    </source>
</evidence>
<evidence type="ECO:0000313" key="3">
    <source>
        <dbReference type="Proteomes" id="UP000001261"/>
    </source>
</evidence>
<sequence>MSNENSNFRPPMPPPQVPHAHHPELLKREMARAHVNGLPNANQSIPLDEVNAQFKKLNLDPVLVRGAAQEKLDRNLFLQKDNSFTDEEDSCDEDEDEDEDEGREPYQGWSLYRAKPTVLGQEPDWSRVTKSRMNLTQEDLRKLVKGQKKGSVAKTYSSLGRLKRKQIDDLIEELRRKDGRFNWNVIYIQAINKETGRRGFTAMLVTTTINLVLEKTLKPGVSLSPRNSQKKSPRFKNDPASNVKGNVRGQPRPRVSFHYDASQPHPISGGAGSARPQATHPPTLPSYAGTGPGHGAQADPRPQPLQQQPLPPFPQPQQVHPQAQPQPQPNLQPPPPPPPPPPSHHPPPQHSERLSVPKGAFPPMHPTRQGNIPPGVQVVNGPPRQSHPHIPPVPPIHSVPDHQSLPRSLKQETPVQVKQMHEAPEIVHVGKKITPKNIYAVDQWLEDSSNGDNESELFEHVDDSSETDDSFIADDFESKNYRTGGSQHASRESNEPTSGYRRHRRPGSKYPASPRSRDSQYSRGEVDIIPATGMHRGPLIRSASVSYSSRPSLKLIHGGRSAQTSISSRDKSPFRYTSLTNDILIQREWEREEMERQKEIDYIWRKRLQLKEDDLKRREWDVKRREMRMERAGRAERRSSVVDSYDDQDRGRFRSKFEAPRRRGSMYHGAERPLFR</sequence>
<feature type="region of interest" description="Disordered" evidence="1">
    <location>
        <begin position="628"/>
        <end position="676"/>
    </location>
</feature>
<dbReference type="OMA" id="THYRKQP"/>
<evidence type="ECO:0000313" key="2">
    <source>
        <dbReference type="EMBL" id="EAS28158.3"/>
    </source>
</evidence>
<feature type="region of interest" description="Disordered" evidence="1">
    <location>
        <begin position="1"/>
        <end position="29"/>
    </location>
</feature>
<organism evidence="2 3">
    <name type="scientific">Coccidioides immitis (strain RS)</name>
    <name type="common">Valley fever fungus</name>
    <dbReference type="NCBI Taxonomy" id="246410"/>
    <lineage>
        <taxon>Eukaryota</taxon>
        <taxon>Fungi</taxon>
        <taxon>Dikarya</taxon>
        <taxon>Ascomycota</taxon>
        <taxon>Pezizomycotina</taxon>
        <taxon>Eurotiomycetes</taxon>
        <taxon>Eurotiomycetidae</taxon>
        <taxon>Onygenales</taxon>
        <taxon>Onygenaceae</taxon>
        <taxon>Coccidioides</taxon>
    </lineage>
</organism>
<dbReference type="AlphaFoldDB" id="J3K266"/>
<dbReference type="OrthoDB" id="5401486at2759"/>
<proteinExistence type="predicted"/>
<dbReference type="VEuPathDB" id="FungiDB:CIMG_09362"/>
<gene>
    <name evidence="2" type="ORF">CIMG_09362</name>
</gene>
<reference evidence="3" key="2">
    <citation type="journal article" date="2010" name="Genome Res.">
        <title>Population genomic sequencing of Coccidioides fungi reveals recent hybridization and transposon control.</title>
        <authorList>
            <person name="Neafsey D.E."/>
            <person name="Barker B.M."/>
            <person name="Sharpton T.J."/>
            <person name="Stajich J.E."/>
            <person name="Park D.J."/>
            <person name="Whiston E."/>
            <person name="Hung C.-Y."/>
            <person name="McMahan C."/>
            <person name="White J."/>
            <person name="Sykes S."/>
            <person name="Heiman D."/>
            <person name="Young S."/>
            <person name="Zeng Q."/>
            <person name="Abouelleil A."/>
            <person name="Aftuck L."/>
            <person name="Bessette D."/>
            <person name="Brown A."/>
            <person name="FitzGerald M."/>
            <person name="Lui A."/>
            <person name="Macdonald J.P."/>
            <person name="Priest M."/>
            <person name="Orbach M.J."/>
            <person name="Galgiani J.N."/>
            <person name="Kirkland T.N."/>
            <person name="Cole G.T."/>
            <person name="Birren B.W."/>
            <person name="Henn M.R."/>
            <person name="Taylor J.W."/>
            <person name="Rounsley S.D."/>
        </authorList>
    </citation>
    <scope>GENOME REANNOTATION</scope>
    <source>
        <strain evidence="3">RS</strain>
    </source>
</reference>
<feature type="compositionally biased region" description="Acidic residues" evidence="1">
    <location>
        <begin position="84"/>
        <end position="102"/>
    </location>
</feature>
<dbReference type="InParanoid" id="J3K266"/>
<name>J3K266_COCIM</name>
<feature type="compositionally biased region" description="Basic and acidic residues" evidence="1">
    <location>
        <begin position="647"/>
        <end position="661"/>
    </location>
</feature>
<feature type="compositionally biased region" description="Basic and acidic residues" evidence="1">
    <location>
        <begin position="628"/>
        <end position="640"/>
    </location>
</feature>
<keyword evidence="3" id="KW-1185">Reference proteome</keyword>
<reference evidence="3" key="1">
    <citation type="journal article" date="2009" name="Genome Res.">
        <title>Comparative genomic analyses of the human fungal pathogens Coccidioides and their relatives.</title>
        <authorList>
            <person name="Sharpton T.J."/>
            <person name="Stajich J.E."/>
            <person name="Rounsley S.D."/>
            <person name="Gardner M.J."/>
            <person name="Wortman J.R."/>
            <person name="Jordar V.S."/>
            <person name="Maiti R."/>
            <person name="Kodira C.D."/>
            <person name="Neafsey D.E."/>
            <person name="Zeng Q."/>
            <person name="Hung C.-Y."/>
            <person name="McMahan C."/>
            <person name="Muszewska A."/>
            <person name="Grynberg M."/>
            <person name="Mandel M.A."/>
            <person name="Kellner E.M."/>
            <person name="Barker B.M."/>
            <person name="Galgiani J.N."/>
            <person name="Orbach M.J."/>
            <person name="Kirkland T.N."/>
            <person name="Cole G.T."/>
            <person name="Henn M.R."/>
            <person name="Birren B.W."/>
            <person name="Taylor J.W."/>
        </authorList>
    </citation>
    <scope>NUCLEOTIDE SEQUENCE [LARGE SCALE GENOMIC DNA]</scope>
    <source>
        <strain evidence="3">RS</strain>
    </source>
</reference>
<feature type="region of interest" description="Disordered" evidence="1">
    <location>
        <begin position="445"/>
        <end position="523"/>
    </location>
</feature>
<dbReference type="Proteomes" id="UP000001261">
    <property type="component" value="Unassembled WGS sequence"/>
</dbReference>
<feature type="compositionally biased region" description="Acidic residues" evidence="1">
    <location>
        <begin position="464"/>
        <end position="475"/>
    </location>
</feature>
<dbReference type="RefSeq" id="XP_001239741.1">
    <property type="nucleotide sequence ID" value="XM_001239740.2"/>
</dbReference>
<protein>
    <submittedName>
        <fullName evidence="2">Uncharacterized protein</fullName>
    </submittedName>
</protein>
<feature type="region of interest" description="Disordered" evidence="1">
    <location>
        <begin position="79"/>
        <end position="107"/>
    </location>
</feature>
<feature type="compositionally biased region" description="Pro residues" evidence="1">
    <location>
        <begin position="324"/>
        <end position="349"/>
    </location>
</feature>
<feature type="region of interest" description="Disordered" evidence="1">
    <location>
        <begin position="220"/>
        <end position="419"/>
    </location>
</feature>
<dbReference type="GeneID" id="4559083"/>
<dbReference type="KEGG" id="cim:CIMG_09362"/>